<evidence type="ECO:0000259" key="3">
    <source>
        <dbReference type="Pfam" id="PF12697"/>
    </source>
</evidence>
<dbReference type="RefSeq" id="WP_184196269.1">
    <property type="nucleotide sequence ID" value="NZ_JACIIV010000006.1"/>
</dbReference>
<dbReference type="Proteomes" id="UP000538147">
    <property type="component" value="Unassembled WGS sequence"/>
</dbReference>
<keyword evidence="5" id="KW-1185">Reference proteome</keyword>
<proteinExistence type="inferred from homology"/>
<dbReference type="GO" id="GO:0052689">
    <property type="term" value="F:carboxylic ester hydrolase activity"/>
    <property type="evidence" value="ECO:0007669"/>
    <property type="project" value="UniProtKB-ARBA"/>
</dbReference>
<dbReference type="PANTHER" id="PTHR22946">
    <property type="entry name" value="DIENELACTONE HYDROLASE DOMAIN-CONTAINING PROTEIN-RELATED"/>
    <property type="match status" value="1"/>
</dbReference>
<accession>A0A841L797</accession>
<dbReference type="EMBL" id="JACIIV010000006">
    <property type="protein sequence ID" value="MBB6226823.1"/>
    <property type="molecule type" value="Genomic_DNA"/>
</dbReference>
<protein>
    <submittedName>
        <fullName evidence="4">Pimeloyl-ACP methyl ester carboxylesterase</fullName>
    </submittedName>
</protein>
<evidence type="ECO:0000256" key="2">
    <source>
        <dbReference type="ARBA" id="ARBA00038115"/>
    </source>
</evidence>
<dbReference type="AlphaFoldDB" id="A0A841L797"/>
<sequence>MRRAIWALMLAGALAGAPVMGQAVDPPRHATHPAANKQLLLPSAGVGLNALFFLAAGPEPKPTIILLHGLPGNERNLDLAQAIRRAGWNVLTFTYRGAWGSPGAFSLANSIEDTAAALAFVRTPDAVARYRIDPRRIVLAGHSMGGANAALVAAEADGLAGVALLDAANFSIRAEALAKGGEAEIAKVAAGFDDFGNALAGSSPDAVAREIAAKGKGWDLVPLAPKLARFPVLSLYAEYGIAAPNKALAAAIAAQPGARLTVAALPTSHGFEDRRLELGARLVAWLEGLVAGRGASVR</sequence>
<reference evidence="4 5" key="1">
    <citation type="submission" date="2020-08" db="EMBL/GenBank/DDBJ databases">
        <title>Genomic Encyclopedia of Type Strains, Phase IV (KMG-IV): sequencing the most valuable type-strain genomes for metagenomic binning, comparative biology and taxonomic classification.</title>
        <authorList>
            <person name="Goeker M."/>
        </authorList>
    </citation>
    <scope>NUCLEOTIDE SEQUENCE [LARGE SCALE GENOMIC DNA]</scope>
    <source>
        <strain evidence="4 5">DSM 102189</strain>
    </source>
</reference>
<dbReference type="Pfam" id="PF12697">
    <property type="entry name" value="Abhydrolase_6"/>
    <property type="match status" value="1"/>
</dbReference>
<dbReference type="SUPFAM" id="SSF53474">
    <property type="entry name" value="alpha/beta-Hydrolases"/>
    <property type="match status" value="1"/>
</dbReference>
<organism evidence="4 5">
    <name type="scientific">Polymorphobacter multimanifer</name>
    <dbReference type="NCBI Taxonomy" id="1070431"/>
    <lineage>
        <taxon>Bacteria</taxon>
        <taxon>Pseudomonadati</taxon>
        <taxon>Pseudomonadota</taxon>
        <taxon>Alphaproteobacteria</taxon>
        <taxon>Sphingomonadales</taxon>
        <taxon>Sphingosinicellaceae</taxon>
        <taxon>Polymorphobacter</taxon>
    </lineage>
</organism>
<dbReference type="InterPro" id="IPR029058">
    <property type="entry name" value="AB_hydrolase_fold"/>
</dbReference>
<feature type="domain" description="AB hydrolase-1" evidence="3">
    <location>
        <begin position="64"/>
        <end position="269"/>
    </location>
</feature>
<comment type="caution">
    <text evidence="4">The sequence shown here is derived from an EMBL/GenBank/DDBJ whole genome shotgun (WGS) entry which is preliminary data.</text>
</comment>
<dbReference type="PANTHER" id="PTHR22946:SF9">
    <property type="entry name" value="POLYKETIDE TRANSFERASE AF380"/>
    <property type="match status" value="1"/>
</dbReference>
<comment type="similarity">
    <text evidence="2">Belongs to the AB hydrolase superfamily. FUS2 hydrolase family.</text>
</comment>
<dbReference type="InterPro" id="IPR000073">
    <property type="entry name" value="AB_hydrolase_1"/>
</dbReference>
<evidence type="ECO:0000313" key="4">
    <source>
        <dbReference type="EMBL" id="MBB6226823.1"/>
    </source>
</evidence>
<dbReference type="InterPro" id="IPR050261">
    <property type="entry name" value="FrsA_esterase"/>
</dbReference>
<dbReference type="Gene3D" id="3.40.50.1820">
    <property type="entry name" value="alpha/beta hydrolase"/>
    <property type="match status" value="1"/>
</dbReference>
<evidence type="ECO:0000256" key="1">
    <source>
        <dbReference type="ARBA" id="ARBA00022801"/>
    </source>
</evidence>
<keyword evidence="1" id="KW-0378">Hydrolase</keyword>
<gene>
    <name evidence="4" type="ORF">FHS79_000985</name>
</gene>
<evidence type="ECO:0000313" key="5">
    <source>
        <dbReference type="Proteomes" id="UP000538147"/>
    </source>
</evidence>
<name>A0A841L797_9SPHN</name>